<dbReference type="Proteomes" id="UP000032722">
    <property type="component" value="Chromosome"/>
</dbReference>
<name>A0A0D5ZJ90_9BACT</name>
<feature type="domain" description="ATPase F1/V1/A1 complex alpha/beta subunit nucleotide-binding" evidence="13">
    <location>
        <begin position="133"/>
        <end position="341"/>
    </location>
</feature>
<evidence type="ECO:0000256" key="8">
    <source>
        <dbReference type="ARBA" id="ARBA00023065"/>
    </source>
</evidence>
<keyword evidence="3" id="KW-0813">Transport</keyword>
<dbReference type="InterPro" id="IPR000194">
    <property type="entry name" value="ATPase_F1/V1/A1_a/bsu_nucl-bd"/>
</dbReference>
<dbReference type="InterPro" id="IPR027417">
    <property type="entry name" value="P-loop_NTPase"/>
</dbReference>
<evidence type="ECO:0000256" key="5">
    <source>
        <dbReference type="ARBA" id="ARBA00022781"/>
    </source>
</evidence>
<comment type="subunit">
    <text evidence="12">F-type ATPases have 2 components, CF(1) - the catalytic core - and CF(0) - the membrane proton channel. CF(1) has five subunits: alpha(3), beta(3), gamma(1), delta(1), epsilon(1). CF(0) has four main subunits: a(1), b(1), b'(1) and c(9-12).</text>
</comment>
<organism evidence="15">
    <name type="scientific">Mycoplasmopsis gallinacea</name>
    <dbReference type="NCBI Taxonomy" id="29556"/>
    <lineage>
        <taxon>Bacteria</taxon>
        <taxon>Bacillati</taxon>
        <taxon>Mycoplasmatota</taxon>
        <taxon>Mycoplasmoidales</taxon>
        <taxon>Metamycoplasmataceae</taxon>
        <taxon>Mycoplasmopsis</taxon>
    </lineage>
</organism>
<dbReference type="SUPFAM" id="SSF52540">
    <property type="entry name" value="P-loop containing nucleoside triphosphate hydrolases"/>
    <property type="match status" value="1"/>
</dbReference>
<comment type="subcellular location">
    <subcellularLocation>
        <location evidence="1">Membrane</location>
    </subcellularLocation>
</comment>
<evidence type="ECO:0000256" key="2">
    <source>
        <dbReference type="ARBA" id="ARBA00008936"/>
    </source>
</evidence>
<keyword evidence="5" id="KW-0375">Hydrogen ion transport</keyword>
<keyword evidence="10" id="KW-0139">CF(1)</keyword>
<dbReference type="NCBIfam" id="NF005523">
    <property type="entry name" value="PRK07165.1"/>
    <property type="match status" value="1"/>
</dbReference>
<gene>
    <name evidence="14" type="ORF">VO56_01080</name>
</gene>
<dbReference type="PROSITE" id="PS00152">
    <property type="entry name" value="ATPASE_ALPHA_BETA"/>
    <property type="match status" value="1"/>
</dbReference>
<evidence type="ECO:0000256" key="12">
    <source>
        <dbReference type="ARBA" id="ARBA00026013"/>
    </source>
</evidence>
<evidence type="ECO:0000256" key="4">
    <source>
        <dbReference type="ARBA" id="ARBA00022741"/>
    </source>
</evidence>
<sequence>MKKPIITAIFDYVVELSGKFNYAQNQIFQLKNEKQNTQMMLISATENRAFCLANQGLSEVVIGSEVEPIPFSDVVKTPSDIYGKIININGDILYPASAKYSGTYLEASHNIFNSNNTLLDYEPLKEQLYTGYINIDLLIPIGKGQRELIIGDRKTGKTHIALNTIINQKDLNIKCVYVAIGQQQSQIAAVYKILKEHGAMDYTVIIDASSSNPYEQFLAPYVGMAHAENVSMNDDVLIIFDNLTNHANVVREVALLINKPVGKEAFPGDMFYNHSKLLERSGKFRNRKSITALPIIQTVENDITSLIASNVISITDGQIVTNSELFALGKIPAVDIDLSVSRIGGNVQKSYIARVASEIGKLYKSYKRQIKLASLKYDLNDDISQLISNGTLAETMFIQKGISSYSEKTMFLTSKLITWGTLIGVKDIQLALKFVNLFIEKDSLAKEIFNNLINNKQRSDSLAKNFFKFALNEFSKFNNLNWNIQVSESFAPLDKQILVSISNEIKESK</sequence>
<accession>A0A0D5ZJ90</accession>
<keyword evidence="6" id="KW-0067">ATP-binding</keyword>
<keyword evidence="4" id="KW-0547">Nucleotide-binding</keyword>
<dbReference type="GO" id="GO:0045259">
    <property type="term" value="C:proton-transporting ATP synthase complex"/>
    <property type="evidence" value="ECO:0007669"/>
    <property type="project" value="UniProtKB-KW"/>
</dbReference>
<dbReference type="AlphaFoldDB" id="A0A0D5ZJ90"/>
<evidence type="ECO:0000256" key="6">
    <source>
        <dbReference type="ARBA" id="ARBA00022840"/>
    </source>
</evidence>
<proteinExistence type="inferred from homology"/>
<evidence type="ECO:0000256" key="7">
    <source>
        <dbReference type="ARBA" id="ARBA00022967"/>
    </source>
</evidence>
<dbReference type="PATRIC" id="fig|29556.3.peg.218"/>
<dbReference type="PANTHER" id="PTHR48082">
    <property type="entry name" value="ATP SYNTHASE SUBUNIT ALPHA, MITOCHONDRIAL"/>
    <property type="match status" value="1"/>
</dbReference>
<keyword evidence="8" id="KW-0406">Ion transport</keyword>
<reference evidence="14 15" key="1">
    <citation type="journal article" date="2015" name="Genome Announc.">
        <title>Complete Genome Sequence of Mycoplasma meleagridis, a Possible Emerging Pathogen in Chickens.</title>
        <authorList>
            <person name="Abolnik C."/>
        </authorList>
    </citation>
    <scope>NUCLEOTIDE SEQUENCE [LARGE SCALE GENOMIC DNA]</scope>
    <source>
        <strain evidence="14 15">B2096 8B</strain>
    </source>
</reference>
<dbReference type="InterPro" id="IPR020003">
    <property type="entry name" value="ATPase_a/bsu_AS"/>
</dbReference>
<dbReference type="NCBIfam" id="NF045936">
    <property type="entry name" value="MSC_0619_alpha"/>
    <property type="match status" value="1"/>
</dbReference>
<evidence type="ECO:0000313" key="14">
    <source>
        <dbReference type="EMBL" id="AKA49861.1"/>
    </source>
</evidence>
<protein>
    <submittedName>
        <fullName evidence="14">ATP F0F1 synthase subunit alpha</fullName>
        <ecNumber evidence="14">3.6.3.14</ecNumber>
    </submittedName>
</protein>
<evidence type="ECO:0000256" key="3">
    <source>
        <dbReference type="ARBA" id="ARBA00022448"/>
    </source>
</evidence>
<keyword evidence="9" id="KW-0472">Membrane</keyword>
<keyword evidence="11" id="KW-0066">ATP synthesis</keyword>
<keyword evidence="7" id="KW-1278">Translocase</keyword>
<dbReference type="Pfam" id="PF00006">
    <property type="entry name" value="ATP-synt_ab"/>
    <property type="match status" value="1"/>
</dbReference>
<evidence type="ECO:0000256" key="11">
    <source>
        <dbReference type="ARBA" id="ARBA00023310"/>
    </source>
</evidence>
<evidence type="ECO:0000256" key="10">
    <source>
        <dbReference type="ARBA" id="ARBA00023196"/>
    </source>
</evidence>
<dbReference type="Gene3D" id="3.40.50.12240">
    <property type="match status" value="1"/>
</dbReference>
<evidence type="ECO:0000256" key="9">
    <source>
        <dbReference type="ARBA" id="ARBA00023136"/>
    </source>
</evidence>
<evidence type="ECO:0000256" key="1">
    <source>
        <dbReference type="ARBA" id="ARBA00004370"/>
    </source>
</evidence>
<dbReference type="EMBL" id="CP011021">
    <property type="protein sequence ID" value="AKA49861.1"/>
    <property type="molecule type" value="Genomic_DNA"/>
</dbReference>
<dbReference type="PANTHER" id="PTHR48082:SF2">
    <property type="entry name" value="ATP SYNTHASE SUBUNIT ALPHA, MITOCHONDRIAL"/>
    <property type="match status" value="1"/>
</dbReference>
<dbReference type="GO" id="GO:0046933">
    <property type="term" value="F:proton-transporting ATP synthase activity, rotational mechanism"/>
    <property type="evidence" value="ECO:0007669"/>
    <property type="project" value="InterPro"/>
</dbReference>
<dbReference type="InterPro" id="IPR005294">
    <property type="entry name" value="ATP_synth_F1_asu"/>
</dbReference>
<keyword evidence="14" id="KW-0378">Hydrolase</keyword>
<dbReference type="HOGENOM" id="CLU_010091_0_0_14"/>
<dbReference type="GO" id="GO:0005524">
    <property type="term" value="F:ATP binding"/>
    <property type="evidence" value="ECO:0007669"/>
    <property type="project" value="UniProtKB-KW"/>
</dbReference>
<dbReference type="FunFam" id="3.40.50.300:FF:002432">
    <property type="entry name" value="ATP synthase subunit alpha, mitochondrial"/>
    <property type="match status" value="1"/>
</dbReference>
<dbReference type="KEGG" id="mgb:VO56_01080"/>
<dbReference type="GO" id="GO:0043531">
    <property type="term" value="F:ADP binding"/>
    <property type="evidence" value="ECO:0007669"/>
    <property type="project" value="TreeGrafter"/>
</dbReference>
<dbReference type="GO" id="GO:0016787">
    <property type="term" value="F:hydrolase activity"/>
    <property type="evidence" value="ECO:0007669"/>
    <property type="project" value="UniProtKB-KW"/>
</dbReference>
<comment type="similarity">
    <text evidence="2">Belongs to the ATPase alpha/beta chains family.</text>
</comment>
<evidence type="ECO:0000259" key="13">
    <source>
        <dbReference type="Pfam" id="PF00006"/>
    </source>
</evidence>
<evidence type="ECO:0000313" key="15">
    <source>
        <dbReference type="Proteomes" id="UP000032722"/>
    </source>
</evidence>
<dbReference type="EC" id="3.6.3.14" evidence="14"/>